<dbReference type="PANTHER" id="PTHR37016">
    <property type="match status" value="1"/>
</dbReference>
<dbReference type="CDD" id="cd11008">
    <property type="entry name" value="M35_deuterolysin_like"/>
    <property type="match status" value="1"/>
</dbReference>
<comment type="caution">
    <text evidence="17">The sequence shown here is derived from an EMBL/GenBank/DDBJ whole genome shotgun (WGS) entry which is preliminary data.</text>
</comment>
<dbReference type="SMART" id="SM01351">
    <property type="entry name" value="Aspzincin_M35"/>
    <property type="match status" value="1"/>
</dbReference>
<sequence>MKVLSSIAALVALASATAINVDKRDSPLSVKLEAAGNSEVKVTVTNTGAKALNLLAKGTFLDEENPVQKVKVFSANAEVPFEGIKLRLLTTGLQESAFTALEAGASKTITVDTAALHKVEEGGNFDVFASGIIPYAEAGSTELTGSLSYASNKLSLTIDGAQASKVAKALTKRTTIGSDCTGSKLTAVRTALSNCQRLANSAASAARSGTKMSTYFKSTSSSVKSSVAARLTAVASDCGGGSRTQTHCTDTYSGCSSNVLAYTLPSANYIVYCNLFFTDLPALASTCHGQDQATTALHEETHAPGVYSPGTDDLAYGYSAAIQLSSSQAVNNADSYALYANAIYLNC</sequence>
<feature type="active site" evidence="13">
    <location>
        <position position="299"/>
    </location>
</feature>
<comment type="function">
    <text evidence="15">Secreted metalloproteinase that allows assimilation of proteinaceous substrates. Shows high activities on basic nuclear substrates such as histone and protamine.</text>
</comment>
<dbReference type="GO" id="GO:0046872">
    <property type="term" value="F:metal ion binding"/>
    <property type="evidence" value="ECO:0007669"/>
    <property type="project" value="UniProtKB-KW"/>
</dbReference>
<dbReference type="InterPro" id="IPR029463">
    <property type="entry name" value="Lys_MEP"/>
</dbReference>
<feature type="signal peptide" evidence="15">
    <location>
        <begin position="1"/>
        <end position="18"/>
    </location>
</feature>
<evidence type="ECO:0000256" key="3">
    <source>
        <dbReference type="ARBA" id="ARBA00010279"/>
    </source>
</evidence>
<dbReference type="Proteomes" id="UP000799536">
    <property type="component" value="Unassembled WGS sequence"/>
</dbReference>
<dbReference type="SUPFAM" id="SSF55486">
    <property type="entry name" value="Metalloproteases ('zincins'), catalytic domain"/>
    <property type="match status" value="1"/>
</dbReference>
<evidence type="ECO:0000256" key="11">
    <source>
        <dbReference type="ARBA" id="ARBA00023049"/>
    </source>
</evidence>
<evidence type="ECO:0000256" key="6">
    <source>
        <dbReference type="ARBA" id="ARBA00022685"/>
    </source>
</evidence>
<accession>A0A9P4MSI0</accession>
<dbReference type="OrthoDB" id="412874at2759"/>
<evidence type="ECO:0000256" key="5">
    <source>
        <dbReference type="ARBA" id="ARBA00022670"/>
    </source>
</evidence>
<gene>
    <name evidence="17" type="ORF">GQ43DRAFT_49401</name>
</gene>
<evidence type="ECO:0000256" key="1">
    <source>
        <dbReference type="ARBA" id="ARBA00001187"/>
    </source>
</evidence>
<evidence type="ECO:0000256" key="9">
    <source>
        <dbReference type="ARBA" id="ARBA00022801"/>
    </source>
</evidence>
<reference evidence="17" key="1">
    <citation type="journal article" date="2020" name="Stud. Mycol.">
        <title>101 Dothideomycetes genomes: a test case for predicting lifestyles and emergence of pathogens.</title>
        <authorList>
            <person name="Haridas S."/>
            <person name="Albert R."/>
            <person name="Binder M."/>
            <person name="Bloem J."/>
            <person name="Labutti K."/>
            <person name="Salamov A."/>
            <person name="Andreopoulos B."/>
            <person name="Baker S."/>
            <person name="Barry K."/>
            <person name="Bills G."/>
            <person name="Bluhm B."/>
            <person name="Cannon C."/>
            <person name="Castanera R."/>
            <person name="Culley D."/>
            <person name="Daum C."/>
            <person name="Ezra D."/>
            <person name="Gonzalez J."/>
            <person name="Henrissat B."/>
            <person name="Kuo A."/>
            <person name="Liang C."/>
            <person name="Lipzen A."/>
            <person name="Lutzoni F."/>
            <person name="Magnuson J."/>
            <person name="Mondo S."/>
            <person name="Nolan M."/>
            <person name="Ohm R."/>
            <person name="Pangilinan J."/>
            <person name="Park H.-J."/>
            <person name="Ramirez L."/>
            <person name="Alfaro M."/>
            <person name="Sun H."/>
            <person name="Tritt A."/>
            <person name="Yoshinaga Y."/>
            <person name="Zwiers L.-H."/>
            <person name="Turgeon B."/>
            <person name="Goodwin S."/>
            <person name="Spatafora J."/>
            <person name="Crous P."/>
            <person name="Grigoriev I."/>
        </authorList>
    </citation>
    <scope>NUCLEOTIDE SEQUENCE</scope>
    <source>
        <strain evidence="17">ATCC 74209</strain>
    </source>
</reference>
<dbReference type="PRINTS" id="PR00768">
    <property type="entry name" value="DEUTEROLYSIN"/>
</dbReference>
<feature type="binding site" evidence="14">
    <location>
        <position position="298"/>
    </location>
    <ligand>
        <name>Zn(2+)</name>
        <dbReference type="ChEBI" id="CHEBI:29105"/>
        <note>catalytic</note>
    </ligand>
</feature>
<dbReference type="GO" id="GO:0004222">
    <property type="term" value="F:metalloendopeptidase activity"/>
    <property type="evidence" value="ECO:0007669"/>
    <property type="project" value="InterPro"/>
</dbReference>
<dbReference type="InterPro" id="IPR001384">
    <property type="entry name" value="Peptidase_M35"/>
</dbReference>
<dbReference type="GO" id="GO:0006508">
    <property type="term" value="P:proteolysis"/>
    <property type="evidence" value="ECO:0007669"/>
    <property type="project" value="UniProtKB-KW"/>
</dbReference>
<keyword evidence="6 15" id="KW-0165">Cleavage on pair of basic residues</keyword>
<feature type="chain" id="PRO_5040542337" description="Neutral protease 2" evidence="15">
    <location>
        <begin position="19"/>
        <end position="347"/>
    </location>
</feature>
<dbReference type="Gene3D" id="2.60.40.2970">
    <property type="match status" value="1"/>
</dbReference>
<name>A0A9P4MSI0_9PLEO</name>
<keyword evidence="7 14" id="KW-0479">Metal-binding</keyword>
<keyword evidence="8 15" id="KW-0732">Signal</keyword>
<evidence type="ECO:0000256" key="4">
    <source>
        <dbReference type="ARBA" id="ARBA00022525"/>
    </source>
</evidence>
<dbReference type="InterPro" id="IPR024079">
    <property type="entry name" value="MetalloPept_cat_dom_sf"/>
</dbReference>
<dbReference type="AlphaFoldDB" id="A0A9P4MSI0"/>
<evidence type="ECO:0000256" key="13">
    <source>
        <dbReference type="PIRSR" id="PIRSR601384-1"/>
    </source>
</evidence>
<feature type="binding site" evidence="14">
    <location>
        <position position="302"/>
    </location>
    <ligand>
        <name>Zn(2+)</name>
        <dbReference type="ChEBI" id="CHEBI:29105"/>
        <note>catalytic</note>
    </ligand>
</feature>
<keyword evidence="11 15" id="KW-0482">Metalloprotease</keyword>
<evidence type="ECO:0000256" key="14">
    <source>
        <dbReference type="PIRSR" id="PIRSR601384-2"/>
    </source>
</evidence>
<feature type="domain" description="Lysine-specific metallo-endopeptidase" evidence="16">
    <location>
        <begin position="196"/>
        <end position="341"/>
    </location>
</feature>
<evidence type="ECO:0000256" key="12">
    <source>
        <dbReference type="ARBA" id="ARBA00023145"/>
    </source>
</evidence>
<keyword evidence="9 15" id="KW-0378">Hydrolase</keyword>
<keyword evidence="10 14" id="KW-0862">Zinc</keyword>
<protein>
    <recommendedName>
        <fullName evidence="15">Neutral protease 2</fullName>
        <ecNumber evidence="15">3.4.24.39</ecNumber>
    </recommendedName>
    <alternativeName>
        <fullName evidence="15">Deuterolysin</fullName>
    </alternativeName>
</protein>
<keyword evidence="5 15" id="KW-0645">Protease</keyword>
<evidence type="ECO:0000256" key="10">
    <source>
        <dbReference type="ARBA" id="ARBA00022833"/>
    </source>
</evidence>
<evidence type="ECO:0000256" key="15">
    <source>
        <dbReference type="RuleBase" id="RU361126"/>
    </source>
</evidence>
<dbReference type="GO" id="GO:0005576">
    <property type="term" value="C:extracellular region"/>
    <property type="evidence" value="ECO:0007669"/>
    <property type="project" value="UniProtKB-SubCell"/>
</dbReference>
<dbReference type="InterPro" id="IPR050414">
    <property type="entry name" value="Fungal_M35_metalloproteases"/>
</dbReference>
<organism evidence="17 18">
    <name type="scientific">Delitschia confertaspora ATCC 74209</name>
    <dbReference type="NCBI Taxonomy" id="1513339"/>
    <lineage>
        <taxon>Eukaryota</taxon>
        <taxon>Fungi</taxon>
        <taxon>Dikarya</taxon>
        <taxon>Ascomycota</taxon>
        <taxon>Pezizomycotina</taxon>
        <taxon>Dothideomycetes</taxon>
        <taxon>Pleosporomycetidae</taxon>
        <taxon>Pleosporales</taxon>
        <taxon>Delitschiaceae</taxon>
        <taxon>Delitschia</taxon>
    </lineage>
</organism>
<comment type="cofactor">
    <cofactor evidence="14 15">
        <name>Zn(2+)</name>
        <dbReference type="ChEBI" id="CHEBI:29105"/>
    </cofactor>
    <text evidence="14 15">Binds 1 zinc ion per subunit.</text>
</comment>
<comment type="subcellular location">
    <subcellularLocation>
        <location evidence="2 15">Secreted</location>
    </subcellularLocation>
</comment>
<comment type="similarity">
    <text evidence="3 15">Belongs to the peptidase M35 family.</text>
</comment>
<keyword evidence="18" id="KW-1185">Reference proteome</keyword>
<keyword evidence="4 15" id="KW-0964">Secreted</keyword>
<dbReference type="EMBL" id="ML993994">
    <property type="protein sequence ID" value="KAF2201022.1"/>
    <property type="molecule type" value="Genomic_DNA"/>
</dbReference>
<comment type="catalytic activity">
    <reaction evidence="1 15">
        <text>Preferential cleavage of bonds with hydrophobic residues in P1'. Also 3-Asn-|-Gln-4 and 8-Gly-|-Ser-9 bonds in insulin B chain.</text>
        <dbReference type="EC" id="3.4.24.39"/>
    </reaction>
</comment>
<dbReference type="Gene3D" id="3.40.390.10">
    <property type="entry name" value="Collagenase (Catalytic Domain)"/>
    <property type="match status" value="1"/>
</dbReference>
<evidence type="ECO:0000256" key="7">
    <source>
        <dbReference type="ARBA" id="ARBA00022723"/>
    </source>
</evidence>
<dbReference type="Pfam" id="PF02102">
    <property type="entry name" value="Peptidase_M35"/>
    <property type="match status" value="1"/>
</dbReference>
<evidence type="ECO:0000256" key="2">
    <source>
        <dbReference type="ARBA" id="ARBA00004613"/>
    </source>
</evidence>
<dbReference type="PANTHER" id="PTHR37016:SF3">
    <property type="entry name" value="NEUTRAL PROTEASE 2-RELATED"/>
    <property type="match status" value="1"/>
</dbReference>
<evidence type="ECO:0000259" key="16">
    <source>
        <dbReference type="SMART" id="SM01351"/>
    </source>
</evidence>
<proteinExistence type="inferred from homology"/>
<feature type="binding site" evidence="14">
    <location>
        <position position="313"/>
    </location>
    <ligand>
        <name>Zn(2+)</name>
        <dbReference type="ChEBI" id="CHEBI:29105"/>
        <note>catalytic</note>
    </ligand>
</feature>
<evidence type="ECO:0000313" key="18">
    <source>
        <dbReference type="Proteomes" id="UP000799536"/>
    </source>
</evidence>
<keyword evidence="12" id="KW-0865">Zymogen</keyword>
<evidence type="ECO:0000256" key="8">
    <source>
        <dbReference type="ARBA" id="ARBA00022729"/>
    </source>
</evidence>
<evidence type="ECO:0000313" key="17">
    <source>
        <dbReference type="EMBL" id="KAF2201022.1"/>
    </source>
</evidence>
<dbReference type="EC" id="3.4.24.39" evidence="15"/>